<feature type="compositionally biased region" description="Polar residues" evidence="13">
    <location>
        <begin position="321"/>
        <end position="334"/>
    </location>
</feature>
<dbReference type="Pfam" id="PF01514">
    <property type="entry name" value="YscJ_FliF"/>
    <property type="match status" value="1"/>
</dbReference>
<proteinExistence type="inferred from homology"/>
<feature type="transmembrane region" description="Helical" evidence="14">
    <location>
        <begin position="21"/>
        <end position="38"/>
    </location>
</feature>
<keyword evidence="9 14" id="KW-0472">Membrane</keyword>
<dbReference type="PIRSF" id="PIRSF004862">
    <property type="entry name" value="FliF"/>
    <property type="match status" value="1"/>
</dbReference>
<evidence type="ECO:0000256" key="7">
    <source>
        <dbReference type="ARBA" id="ARBA00022692"/>
    </source>
</evidence>
<feature type="transmembrane region" description="Helical" evidence="14">
    <location>
        <begin position="435"/>
        <end position="453"/>
    </location>
</feature>
<dbReference type="GO" id="GO:0003774">
    <property type="term" value="F:cytoskeletal motor activity"/>
    <property type="evidence" value="ECO:0007669"/>
    <property type="project" value="InterPro"/>
</dbReference>
<name>A0AAW3ZJV0_9GAMM</name>
<dbReference type="InterPro" id="IPR000067">
    <property type="entry name" value="FlgMring_FliF"/>
</dbReference>
<feature type="region of interest" description="Disordered" evidence="13">
    <location>
        <begin position="272"/>
        <end position="335"/>
    </location>
</feature>
<comment type="subcellular location">
    <subcellularLocation>
        <location evidence="2 12">Bacterial flagellum basal body</location>
    </subcellularLocation>
    <subcellularLocation>
        <location evidence="3">Cell membrane</location>
        <topology evidence="3">Multi-pass membrane protein</topology>
    </subcellularLocation>
</comment>
<dbReference type="InterPro" id="IPR045851">
    <property type="entry name" value="AMP-bd_C_sf"/>
</dbReference>
<feature type="compositionally biased region" description="Acidic residues" evidence="13">
    <location>
        <begin position="472"/>
        <end position="486"/>
    </location>
</feature>
<dbReference type="GO" id="GO:0005886">
    <property type="term" value="C:plasma membrane"/>
    <property type="evidence" value="ECO:0007669"/>
    <property type="project" value="UniProtKB-SubCell"/>
</dbReference>
<dbReference type="InterPro" id="IPR043427">
    <property type="entry name" value="YscJ/FliF"/>
</dbReference>
<feature type="compositionally biased region" description="Polar residues" evidence="13">
    <location>
        <begin position="283"/>
        <end position="295"/>
    </location>
</feature>
<evidence type="ECO:0000313" key="17">
    <source>
        <dbReference type="EMBL" id="MBD8524741.1"/>
    </source>
</evidence>
<dbReference type="Gene3D" id="3.30.300.30">
    <property type="match status" value="1"/>
</dbReference>
<evidence type="ECO:0000259" key="15">
    <source>
        <dbReference type="Pfam" id="PF01514"/>
    </source>
</evidence>
<comment type="function">
    <text evidence="1 12">The M ring may be actively involved in energy transduction.</text>
</comment>
<keyword evidence="17" id="KW-0282">Flagellum</keyword>
<keyword evidence="18" id="KW-1185">Reference proteome</keyword>
<feature type="region of interest" description="Disordered" evidence="13">
    <location>
        <begin position="460"/>
        <end position="518"/>
    </location>
</feature>
<dbReference type="EMBL" id="JACYTR010000004">
    <property type="protein sequence ID" value="MBD8524741.1"/>
    <property type="molecule type" value="Genomic_DNA"/>
</dbReference>
<evidence type="ECO:0000256" key="14">
    <source>
        <dbReference type="SAM" id="Phobius"/>
    </source>
</evidence>
<dbReference type="RefSeq" id="WP_192028089.1">
    <property type="nucleotide sequence ID" value="NZ_JACYTR010000004.1"/>
</dbReference>
<evidence type="ECO:0000256" key="9">
    <source>
        <dbReference type="ARBA" id="ARBA00023136"/>
    </source>
</evidence>
<organism evidence="17 18">
    <name type="scientific">Pseudomarimonas arenosa</name>
    <dbReference type="NCBI Taxonomy" id="2774145"/>
    <lineage>
        <taxon>Bacteria</taxon>
        <taxon>Pseudomonadati</taxon>
        <taxon>Pseudomonadota</taxon>
        <taxon>Gammaproteobacteria</taxon>
        <taxon>Lysobacterales</taxon>
        <taxon>Lysobacteraceae</taxon>
        <taxon>Pseudomarimonas</taxon>
    </lineage>
</organism>
<evidence type="ECO:0000256" key="12">
    <source>
        <dbReference type="PIRNR" id="PIRNR004862"/>
    </source>
</evidence>
<dbReference type="PANTHER" id="PTHR30046">
    <property type="entry name" value="FLAGELLAR M-RING PROTEIN"/>
    <property type="match status" value="1"/>
</dbReference>
<evidence type="ECO:0000256" key="13">
    <source>
        <dbReference type="SAM" id="MobiDB-lite"/>
    </source>
</evidence>
<feature type="domain" description="Flagellar M-ring C-terminal" evidence="16">
    <location>
        <begin position="246"/>
        <end position="412"/>
    </location>
</feature>
<dbReference type="NCBIfam" id="TIGR00206">
    <property type="entry name" value="fliF"/>
    <property type="match status" value="1"/>
</dbReference>
<comment type="similarity">
    <text evidence="4 12">Belongs to the FliF family.</text>
</comment>
<dbReference type="Proteomes" id="UP000613768">
    <property type="component" value="Unassembled WGS sequence"/>
</dbReference>
<dbReference type="InterPro" id="IPR006182">
    <property type="entry name" value="FliF_N_dom"/>
</dbReference>
<dbReference type="Pfam" id="PF08345">
    <property type="entry name" value="YscJ_FliF_C"/>
    <property type="match status" value="1"/>
</dbReference>
<evidence type="ECO:0000256" key="4">
    <source>
        <dbReference type="ARBA" id="ARBA00007971"/>
    </source>
</evidence>
<evidence type="ECO:0000256" key="8">
    <source>
        <dbReference type="ARBA" id="ARBA00022989"/>
    </source>
</evidence>
<feature type="domain" description="Flagellar M-ring N-terminal" evidence="15">
    <location>
        <begin position="39"/>
        <end position="213"/>
    </location>
</feature>
<comment type="caution">
    <text evidence="17">The sequence shown here is derived from an EMBL/GenBank/DDBJ whole genome shotgun (WGS) entry which is preliminary data.</text>
</comment>
<reference evidence="17 18" key="1">
    <citation type="submission" date="2020-09" db="EMBL/GenBank/DDBJ databases">
        <title>Pseudoxanthomonas sp. CAU 1598 isolated from sand of Yaerae Beach.</title>
        <authorList>
            <person name="Kim W."/>
        </authorList>
    </citation>
    <scope>NUCLEOTIDE SEQUENCE [LARGE SCALE GENOMIC DNA]</scope>
    <source>
        <strain evidence="17 18">CAU 1598</strain>
    </source>
</reference>
<dbReference type="PRINTS" id="PR01009">
    <property type="entry name" value="FLGMRINGFLIF"/>
</dbReference>
<evidence type="ECO:0000256" key="6">
    <source>
        <dbReference type="ARBA" id="ARBA00022475"/>
    </source>
</evidence>
<dbReference type="GO" id="GO:0009431">
    <property type="term" value="C:bacterial-type flagellum basal body, MS ring"/>
    <property type="evidence" value="ECO:0007669"/>
    <property type="project" value="InterPro"/>
</dbReference>
<evidence type="ECO:0000256" key="10">
    <source>
        <dbReference type="ARBA" id="ARBA00023143"/>
    </source>
</evidence>
<dbReference type="GO" id="GO:0071973">
    <property type="term" value="P:bacterial-type flagellum-dependent cell motility"/>
    <property type="evidence" value="ECO:0007669"/>
    <property type="project" value="InterPro"/>
</dbReference>
<evidence type="ECO:0000256" key="2">
    <source>
        <dbReference type="ARBA" id="ARBA00004117"/>
    </source>
</evidence>
<dbReference type="AlphaFoldDB" id="A0AAW3ZJV0"/>
<sequence>MAAVLERRLQDMPGIRQLIQVVMLAAALAIGLWVFFLWQTPSYAPLYGRMSDRDAAEVTEALRAANIPFRLDAAGTVSVPDATLNEARLKLAGQGLPNGSRAGFEMIEGEQGFGVSQFVEGARYQMALETELSRTIATLRPVRDSRVHLAIPKQTAFTRARDKAAASVLLELHPGRALERNQVAAIVHLVSTSVPDLSPERVTVIDQSGRLLSETDPNSDDAVSMRQYEQVQRLQDDYSRRILRLLEPMTGPGRVSAQVSVDMDFTVVEEARESFTPDPTALRTEQTSEQSVTGVSTGGIPGATPNTPPTGDPTQGGGAQVNGTPQSASRTASRNFELDRTISHSRQSVGRVSRVTAAVLVDNIPGGLDDAGNPTMRPVNEDEIARIQTLVREAIGFSADRGDSVSVVNAAFVAPEPLAPLEEPPFYENPMYRDYARIALGFIAVLLVLTMVVRPALRSVMSPAPPPRLARDEDEEDEDDDEDAEDAEHRAARKLAHERQAQLPGVTPQEEAQGILAGPGNYEQRLTVARAAVDQDARRVAQVVRSWVNTDG</sequence>
<keyword evidence="6" id="KW-1003">Cell membrane</keyword>
<evidence type="ECO:0000256" key="5">
    <source>
        <dbReference type="ARBA" id="ARBA00017949"/>
    </source>
</evidence>
<evidence type="ECO:0000256" key="1">
    <source>
        <dbReference type="ARBA" id="ARBA00003820"/>
    </source>
</evidence>
<evidence type="ECO:0000256" key="3">
    <source>
        <dbReference type="ARBA" id="ARBA00004651"/>
    </source>
</evidence>
<keyword evidence="8 14" id="KW-1133">Transmembrane helix</keyword>
<protein>
    <recommendedName>
        <fullName evidence="5 12">Flagellar M-ring protein</fullName>
    </recommendedName>
</protein>
<accession>A0AAW3ZJV0</accession>
<evidence type="ECO:0000313" key="18">
    <source>
        <dbReference type="Proteomes" id="UP000613768"/>
    </source>
</evidence>
<gene>
    <name evidence="17" type="primary">fliF</name>
    <name evidence="17" type="ORF">IFO71_03210</name>
</gene>
<keyword evidence="7 14" id="KW-0812">Transmembrane</keyword>
<evidence type="ECO:0000256" key="11">
    <source>
        <dbReference type="ARBA" id="ARBA00025936"/>
    </source>
</evidence>
<dbReference type="InterPro" id="IPR013556">
    <property type="entry name" value="Flag_M-ring_C"/>
</dbReference>
<keyword evidence="10 12" id="KW-0975">Bacterial flagellum</keyword>
<keyword evidence="17" id="KW-0969">Cilium</keyword>
<feature type="compositionally biased region" description="Basic and acidic residues" evidence="13">
    <location>
        <begin position="487"/>
        <end position="500"/>
    </location>
</feature>
<comment type="subunit">
    <text evidence="11">The basal body constitutes a major portion of the flagellar organelle and consists of four rings (L,P,S, and M) mounted on a central rod. The M ring is integral to the inner membrane of the cell and may be connected to the flagellar rod via the S ring. The S (supramembrane ring) lies just distal to the M ring. The L and P rings lie in the outer membrane and the periplasmic space, respectively.</text>
</comment>
<dbReference type="PANTHER" id="PTHR30046:SF0">
    <property type="entry name" value="FLAGELLAR M-RING PROTEIN"/>
    <property type="match status" value="1"/>
</dbReference>
<keyword evidence="17" id="KW-0966">Cell projection</keyword>
<evidence type="ECO:0000259" key="16">
    <source>
        <dbReference type="Pfam" id="PF08345"/>
    </source>
</evidence>